<reference evidence="3 4" key="1">
    <citation type="submission" date="2021-07" db="EMBL/GenBank/DDBJ databases">
        <title>complete genome sequencing of Tessaracoccus sp.J1M15.</title>
        <authorList>
            <person name="Bae J.-W."/>
            <person name="Kim D.-y."/>
        </authorList>
    </citation>
    <scope>NUCLEOTIDE SEQUENCE [LARGE SCALE GENOMIC DNA]</scope>
    <source>
        <strain evidence="3 4">J1M15</strain>
    </source>
</reference>
<dbReference type="PIRSF" id="PIRSF028408">
    <property type="entry name" value="UCP028408"/>
    <property type="match status" value="1"/>
</dbReference>
<sequence>MADLRSHATHAWRRRLPGWLTGDDEPLSWPLQPPNETTALADPDDVAAWASAWRACEGRGITVEWVERSWRSLGRQRLPARVRADAGAVARLIGETASWERARYAARSLQEQWPDAAFGEAIRSSARGLARLDRQDVDRLVAVLGWLADHPDSGLFERELPVEGVDTKWYERHRRLVESLLPAVTGSQATPRRHWPAFRVRLPGEPGDLRCDLGALRGLAVNASRVLICENLTTVITLPDLPDTVAVHGMGFAAPSLADVAWIREADVYYWGDLDTYGFQILGRVRAALPGIRSLMMDEKTLDDWRGLAVTEPNPYRGEVGHLTLAELGALAAVRAGDLRLEQERIGRDYARVRLFAALGPSPTA</sequence>
<evidence type="ECO:0000259" key="2">
    <source>
        <dbReference type="Pfam" id="PF11795"/>
    </source>
</evidence>
<accession>A0ABX8SJ47</accession>
<dbReference type="EMBL" id="CP079216">
    <property type="protein sequence ID" value="QXT63371.1"/>
    <property type="molecule type" value="Genomic_DNA"/>
</dbReference>
<protein>
    <recommendedName>
        <fullName evidence="5">DUF3322 and DUF2220 domain-containing protein</fullName>
    </recommendedName>
</protein>
<organism evidence="3 4">
    <name type="scientific">Tessaracoccus palaemonis</name>
    <dbReference type="NCBI Taxonomy" id="2829499"/>
    <lineage>
        <taxon>Bacteria</taxon>
        <taxon>Bacillati</taxon>
        <taxon>Actinomycetota</taxon>
        <taxon>Actinomycetes</taxon>
        <taxon>Propionibacteriales</taxon>
        <taxon>Propionibacteriaceae</taxon>
        <taxon>Tessaracoccus</taxon>
    </lineage>
</organism>
<dbReference type="RefSeq" id="WP_219083215.1">
    <property type="nucleotide sequence ID" value="NZ_CP079216.1"/>
</dbReference>
<dbReference type="Pfam" id="PF11795">
    <property type="entry name" value="DUF3322"/>
    <property type="match status" value="1"/>
</dbReference>
<gene>
    <name evidence="3" type="ORF">KDB89_02480</name>
</gene>
<dbReference type="Pfam" id="PF09983">
    <property type="entry name" value="JetD_C"/>
    <property type="match status" value="1"/>
</dbReference>
<evidence type="ECO:0008006" key="5">
    <source>
        <dbReference type="Google" id="ProtNLM"/>
    </source>
</evidence>
<evidence type="ECO:0000313" key="4">
    <source>
        <dbReference type="Proteomes" id="UP000824504"/>
    </source>
</evidence>
<proteinExistence type="predicted"/>
<feature type="domain" description="DUF3322" evidence="2">
    <location>
        <begin position="2"/>
        <end position="181"/>
    </location>
</feature>
<dbReference type="InterPro" id="IPR014544">
    <property type="entry name" value="UCP028408"/>
</dbReference>
<feature type="domain" description="Wadjet protein JetD C-terminal" evidence="1">
    <location>
        <begin position="215"/>
        <end position="353"/>
    </location>
</feature>
<dbReference type="Proteomes" id="UP000824504">
    <property type="component" value="Chromosome"/>
</dbReference>
<name>A0ABX8SJ47_9ACTN</name>
<keyword evidence="4" id="KW-1185">Reference proteome</keyword>
<dbReference type="InterPro" id="IPR024534">
    <property type="entry name" value="JetD_C"/>
</dbReference>
<dbReference type="InterPro" id="IPR024537">
    <property type="entry name" value="DUF3322"/>
</dbReference>
<evidence type="ECO:0000259" key="1">
    <source>
        <dbReference type="Pfam" id="PF09983"/>
    </source>
</evidence>
<evidence type="ECO:0000313" key="3">
    <source>
        <dbReference type="EMBL" id="QXT63371.1"/>
    </source>
</evidence>